<dbReference type="Pfam" id="PF02485">
    <property type="entry name" value="Branch"/>
    <property type="match status" value="1"/>
</dbReference>
<protein>
    <submittedName>
        <fullName evidence="12">Core-2/I-Branching enzyme</fullName>
    </submittedName>
</protein>
<keyword evidence="5" id="KW-0812">Transmembrane</keyword>
<keyword evidence="11" id="KW-1185">Reference proteome</keyword>
<organism evidence="11 12">
    <name type="scientific">Steinernema glaseri</name>
    <dbReference type="NCBI Taxonomy" id="37863"/>
    <lineage>
        <taxon>Eukaryota</taxon>
        <taxon>Metazoa</taxon>
        <taxon>Ecdysozoa</taxon>
        <taxon>Nematoda</taxon>
        <taxon>Chromadorea</taxon>
        <taxon>Rhabditida</taxon>
        <taxon>Tylenchina</taxon>
        <taxon>Panagrolaimomorpha</taxon>
        <taxon>Strongyloidoidea</taxon>
        <taxon>Steinernematidae</taxon>
        <taxon>Steinernema</taxon>
    </lineage>
</organism>
<dbReference type="AlphaFoldDB" id="A0A1I7YSE0"/>
<evidence type="ECO:0000256" key="3">
    <source>
        <dbReference type="ARBA" id="ARBA00022676"/>
    </source>
</evidence>
<name>A0A1I7YSE0_9BILA</name>
<keyword evidence="6" id="KW-0735">Signal-anchor</keyword>
<comment type="similarity">
    <text evidence="10">Belongs to the glycosyltransferase 14 family.</text>
</comment>
<accession>A0A1I7YSE0</accession>
<evidence type="ECO:0000256" key="2">
    <source>
        <dbReference type="ARBA" id="ARBA00004922"/>
    </source>
</evidence>
<dbReference type="PANTHER" id="PTHR19297">
    <property type="entry name" value="GLYCOSYLTRANSFERASE 14 FAMILY MEMBER"/>
    <property type="match status" value="1"/>
</dbReference>
<comment type="pathway">
    <text evidence="2">Protein modification; protein glycosylation.</text>
</comment>
<evidence type="ECO:0000313" key="12">
    <source>
        <dbReference type="WBParaSite" id="L893_g1925.t1"/>
    </source>
</evidence>
<proteinExistence type="inferred from homology"/>
<keyword evidence="8" id="KW-0472">Membrane</keyword>
<dbReference type="PANTHER" id="PTHR19297:SF185">
    <property type="entry name" value="BETA-1,3-GALACTOSYL-O-GLYCOSYL-GLYCOPROTEIN BETA-1,6-N-ACETYLGLUCOSAMINYLTRANSFERASE 3"/>
    <property type="match status" value="1"/>
</dbReference>
<dbReference type="WBParaSite" id="L893_g1925.t1">
    <property type="protein sequence ID" value="L893_g1925.t1"/>
    <property type="gene ID" value="L893_g1925"/>
</dbReference>
<evidence type="ECO:0000256" key="7">
    <source>
        <dbReference type="ARBA" id="ARBA00022989"/>
    </source>
</evidence>
<comment type="subcellular location">
    <subcellularLocation>
        <location evidence="1">Membrane</location>
        <topology evidence="1">Single-pass type II membrane protein</topology>
    </subcellularLocation>
</comment>
<evidence type="ECO:0000256" key="10">
    <source>
        <dbReference type="ARBA" id="ARBA00038150"/>
    </source>
</evidence>
<dbReference type="Proteomes" id="UP000095287">
    <property type="component" value="Unplaced"/>
</dbReference>
<keyword evidence="9" id="KW-0325">Glycoprotein</keyword>
<evidence type="ECO:0000256" key="4">
    <source>
        <dbReference type="ARBA" id="ARBA00022679"/>
    </source>
</evidence>
<evidence type="ECO:0000313" key="11">
    <source>
        <dbReference type="Proteomes" id="UP000095287"/>
    </source>
</evidence>
<evidence type="ECO:0000256" key="6">
    <source>
        <dbReference type="ARBA" id="ARBA00022968"/>
    </source>
</evidence>
<reference evidence="12" key="1">
    <citation type="submission" date="2016-11" db="UniProtKB">
        <authorList>
            <consortium name="WormBaseParasite"/>
        </authorList>
    </citation>
    <scope>IDENTIFICATION</scope>
</reference>
<evidence type="ECO:0000256" key="8">
    <source>
        <dbReference type="ARBA" id="ARBA00023136"/>
    </source>
</evidence>
<evidence type="ECO:0000256" key="1">
    <source>
        <dbReference type="ARBA" id="ARBA00004606"/>
    </source>
</evidence>
<keyword evidence="7" id="KW-1133">Transmembrane helix</keyword>
<dbReference type="GO" id="GO:0016020">
    <property type="term" value="C:membrane"/>
    <property type="evidence" value="ECO:0007669"/>
    <property type="project" value="UniProtKB-SubCell"/>
</dbReference>
<evidence type="ECO:0000256" key="9">
    <source>
        <dbReference type="ARBA" id="ARBA00023180"/>
    </source>
</evidence>
<dbReference type="InterPro" id="IPR003406">
    <property type="entry name" value="Glyco_trans_14"/>
</dbReference>
<evidence type="ECO:0000256" key="5">
    <source>
        <dbReference type="ARBA" id="ARBA00022692"/>
    </source>
</evidence>
<keyword evidence="4" id="KW-0808">Transferase</keyword>
<sequence length="298" mass="33778">MSALDTYKEIVDCDGISKSEINAIRLAKKWKFDMSYASSRTFPTSDRCEEMKAAFAFPTEPLSREEETFPLAYGIVVHKNPMQVLYMLSAIYQPQNQYCIAVDCKASEIFKKKLTSITNCFGNMHVIYLSGGDLPLKTNLEMVRIFKALNGSFNSVVADYQSHRAGSPDKPSPVTLWKSSLSATFSRESANFIVSSRTTSELLQYLSKAFCPDEAIWTNLGGNVYQLPIPGGFNSWDMRQKLEQVFGTVAYARGRTEFGLYQPEKYYISRFQIWSYGFMPCYGKHLRSSCCYGVRDVP</sequence>
<dbReference type="GO" id="GO:0008375">
    <property type="term" value="F:acetylglucosaminyltransferase activity"/>
    <property type="evidence" value="ECO:0007669"/>
    <property type="project" value="TreeGrafter"/>
</dbReference>
<keyword evidence="3" id="KW-0328">Glycosyltransferase</keyword>